<gene>
    <name evidence="1" type="ORF">Nepgr_020894</name>
</gene>
<dbReference type="EMBL" id="BSYO01000020">
    <property type="protein sequence ID" value="GMH19053.1"/>
    <property type="molecule type" value="Genomic_DNA"/>
</dbReference>
<dbReference type="AlphaFoldDB" id="A0AAD3SW09"/>
<keyword evidence="2" id="KW-1185">Reference proteome</keyword>
<accession>A0AAD3SW09</accession>
<evidence type="ECO:0000313" key="1">
    <source>
        <dbReference type="EMBL" id="GMH19053.1"/>
    </source>
</evidence>
<reference evidence="1" key="1">
    <citation type="submission" date="2023-05" db="EMBL/GenBank/DDBJ databases">
        <title>Nepenthes gracilis genome sequencing.</title>
        <authorList>
            <person name="Fukushima K."/>
        </authorList>
    </citation>
    <scope>NUCLEOTIDE SEQUENCE</scope>
    <source>
        <strain evidence="1">SING2019-196</strain>
    </source>
</reference>
<organism evidence="1 2">
    <name type="scientific">Nepenthes gracilis</name>
    <name type="common">Slender pitcher plant</name>
    <dbReference type="NCBI Taxonomy" id="150966"/>
    <lineage>
        <taxon>Eukaryota</taxon>
        <taxon>Viridiplantae</taxon>
        <taxon>Streptophyta</taxon>
        <taxon>Embryophyta</taxon>
        <taxon>Tracheophyta</taxon>
        <taxon>Spermatophyta</taxon>
        <taxon>Magnoliopsida</taxon>
        <taxon>eudicotyledons</taxon>
        <taxon>Gunneridae</taxon>
        <taxon>Pentapetalae</taxon>
        <taxon>Caryophyllales</taxon>
        <taxon>Nepenthaceae</taxon>
        <taxon>Nepenthes</taxon>
    </lineage>
</organism>
<evidence type="ECO:0000313" key="2">
    <source>
        <dbReference type="Proteomes" id="UP001279734"/>
    </source>
</evidence>
<protein>
    <submittedName>
        <fullName evidence="1">Uncharacterized protein</fullName>
    </submittedName>
</protein>
<dbReference type="Proteomes" id="UP001279734">
    <property type="component" value="Unassembled WGS sequence"/>
</dbReference>
<sequence length="92" mass="9754">MSRVTAWICLQNDCSCTQTILRDGARLGVFDVGASPTFVYVLAADDKRGSTACGQSVLKALDILTHLRHHGVEYNGHVGGDPVLGGVAFLLP</sequence>
<name>A0AAD3SW09_NEPGR</name>
<comment type="caution">
    <text evidence="1">The sequence shown here is derived from an EMBL/GenBank/DDBJ whole genome shotgun (WGS) entry which is preliminary data.</text>
</comment>
<proteinExistence type="predicted"/>